<feature type="non-terminal residue" evidence="1">
    <location>
        <position position="1"/>
    </location>
</feature>
<comment type="caution">
    <text evidence="1">The sequence shown here is derived from an EMBL/GenBank/DDBJ whole genome shotgun (WGS) entry which is preliminary data.</text>
</comment>
<gene>
    <name evidence="1" type="ORF">GMARGA_LOCUS27058</name>
</gene>
<reference evidence="1 2" key="1">
    <citation type="submission" date="2021-06" db="EMBL/GenBank/DDBJ databases">
        <authorList>
            <person name="Kallberg Y."/>
            <person name="Tangrot J."/>
            <person name="Rosling A."/>
        </authorList>
    </citation>
    <scope>NUCLEOTIDE SEQUENCE [LARGE SCALE GENOMIC DNA]</scope>
    <source>
        <strain evidence="1 2">120-4 pot B 10/14</strain>
    </source>
</reference>
<sequence length="89" mass="9876">PSSAFFNTSIANVVLKVYAQQGPYVKISSLDKCSNRSTIIVFKITSAKPICFSNIASIKDSRGSSVWFLSLQEWIWSGLTINPNWNLSC</sequence>
<dbReference type="Proteomes" id="UP000789901">
    <property type="component" value="Unassembled WGS sequence"/>
</dbReference>
<dbReference type="EMBL" id="CAJVQB010032512">
    <property type="protein sequence ID" value="CAG8818423.1"/>
    <property type="molecule type" value="Genomic_DNA"/>
</dbReference>
<proteinExistence type="predicted"/>
<name>A0ABN7W6E1_GIGMA</name>
<evidence type="ECO:0000313" key="2">
    <source>
        <dbReference type="Proteomes" id="UP000789901"/>
    </source>
</evidence>
<protein>
    <submittedName>
        <fullName evidence="1">31728_t:CDS:1</fullName>
    </submittedName>
</protein>
<evidence type="ECO:0000313" key="1">
    <source>
        <dbReference type="EMBL" id="CAG8818423.1"/>
    </source>
</evidence>
<organism evidence="1 2">
    <name type="scientific">Gigaspora margarita</name>
    <dbReference type="NCBI Taxonomy" id="4874"/>
    <lineage>
        <taxon>Eukaryota</taxon>
        <taxon>Fungi</taxon>
        <taxon>Fungi incertae sedis</taxon>
        <taxon>Mucoromycota</taxon>
        <taxon>Glomeromycotina</taxon>
        <taxon>Glomeromycetes</taxon>
        <taxon>Diversisporales</taxon>
        <taxon>Gigasporaceae</taxon>
        <taxon>Gigaspora</taxon>
    </lineage>
</organism>
<keyword evidence="2" id="KW-1185">Reference proteome</keyword>
<accession>A0ABN7W6E1</accession>